<sequence>MAPLYWLVWLALFSGSSAGDAWDNFANNLATDLAPILQLFGEQVSKQFLSESTTIWDNIIFAMAPLGILTAVVSAIRVCGSPLLKAFVGRAQEGAGIAEAELCSSTGRDVCEMYQNGAITRVFGRPKILEFVHDPHQENFYAAEGEEKVASAGLYTFKEYYKTERGKREWVELRKSPRKRPRTEEDASSRSPDDFAPNPNLMLNIGFRNPSRCVLRPFAVVAVLMQASVMVFAVVVQKSLKLTREGRLPPPWALPTTIIGTVLLCTGMFMCAFLIEQSTIERMFTRPKAPTKHPQPRSVMHWIQPGGQVVGDQSFDSFAYSDKDRPLRQYISSWRKPVSQHESLMTWITVIITMIGFVVQFVGLRGVHSAVSVCQLAAVVIMSALRALLRTKRLEGDANRIPSEFIQNASGRPGHELDWLAFELCHMHGQLKPVQDGMAYSWVRQPARE</sequence>
<evidence type="ECO:0000256" key="2">
    <source>
        <dbReference type="SAM" id="Phobius"/>
    </source>
</evidence>
<feature type="transmembrane region" description="Helical" evidence="2">
    <location>
        <begin position="218"/>
        <end position="240"/>
    </location>
</feature>
<dbReference type="AlphaFoldDB" id="A0A6A6IUC6"/>
<dbReference type="Proteomes" id="UP000800094">
    <property type="component" value="Unassembled WGS sequence"/>
</dbReference>
<protein>
    <submittedName>
        <fullName evidence="4">Uncharacterized protein</fullName>
    </submittedName>
</protein>
<organism evidence="4 5">
    <name type="scientific">Trematosphaeria pertusa</name>
    <dbReference type="NCBI Taxonomy" id="390896"/>
    <lineage>
        <taxon>Eukaryota</taxon>
        <taxon>Fungi</taxon>
        <taxon>Dikarya</taxon>
        <taxon>Ascomycota</taxon>
        <taxon>Pezizomycotina</taxon>
        <taxon>Dothideomycetes</taxon>
        <taxon>Pleosporomycetidae</taxon>
        <taxon>Pleosporales</taxon>
        <taxon>Massarineae</taxon>
        <taxon>Trematosphaeriaceae</taxon>
        <taxon>Trematosphaeria</taxon>
    </lineage>
</organism>
<feature type="transmembrane region" description="Helical" evidence="2">
    <location>
        <begin position="370"/>
        <end position="389"/>
    </location>
</feature>
<keyword evidence="5" id="KW-1185">Reference proteome</keyword>
<feature type="signal peptide" evidence="3">
    <location>
        <begin position="1"/>
        <end position="18"/>
    </location>
</feature>
<dbReference type="GeneID" id="54584777"/>
<keyword evidence="3" id="KW-0732">Signal</keyword>
<proteinExistence type="predicted"/>
<evidence type="ECO:0000256" key="3">
    <source>
        <dbReference type="SAM" id="SignalP"/>
    </source>
</evidence>
<name>A0A6A6IUC6_9PLEO</name>
<dbReference type="OrthoDB" id="194358at2759"/>
<feature type="chain" id="PRO_5025650384" evidence="3">
    <location>
        <begin position="19"/>
        <end position="449"/>
    </location>
</feature>
<feature type="region of interest" description="Disordered" evidence="1">
    <location>
        <begin position="172"/>
        <end position="195"/>
    </location>
</feature>
<evidence type="ECO:0000313" key="5">
    <source>
        <dbReference type="Proteomes" id="UP000800094"/>
    </source>
</evidence>
<accession>A0A6A6IUC6</accession>
<gene>
    <name evidence="4" type="ORF">BU26DRAFT_538289</name>
</gene>
<evidence type="ECO:0000313" key="4">
    <source>
        <dbReference type="EMBL" id="KAF2253522.1"/>
    </source>
</evidence>
<evidence type="ECO:0000256" key="1">
    <source>
        <dbReference type="SAM" id="MobiDB-lite"/>
    </source>
</evidence>
<dbReference type="RefSeq" id="XP_033688526.1">
    <property type="nucleotide sequence ID" value="XM_033831447.1"/>
</dbReference>
<dbReference type="EMBL" id="ML987191">
    <property type="protein sequence ID" value="KAF2253522.1"/>
    <property type="molecule type" value="Genomic_DNA"/>
</dbReference>
<feature type="transmembrane region" description="Helical" evidence="2">
    <location>
        <begin position="59"/>
        <end position="80"/>
    </location>
</feature>
<feature type="transmembrane region" description="Helical" evidence="2">
    <location>
        <begin position="344"/>
        <end position="364"/>
    </location>
</feature>
<keyword evidence="2" id="KW-0472">Membrane</keyword>
<keyword evidence="2" id="KW-0812">Transmembrane</keyword>
<keyword evidence="2" id="KW-1133">Transmembrane helix</keyword>
<feature type="compositionally biased region" description="Basic and acidic residues" evidence="1">
    <location>
        <begin position="182"/>
        <end position="193"/>
    </location>
</feature>
<feature type="transmembrane region" description="Helical" evidence="2">
    <location>
        <begin position="252"/>
        <end position="275"/>
    </location>
</feature>
<reference evidence="4" key="1">
    <citation type="journal article" date="2020" name="Stud. Mycol.">
        <title>101 Dothideomycetes genomes: a test case for predicting lifestyles and emergence of pathogens.</title>
        <authorList>
            <person name="Haridas S."/>
            <person name="Albert R."/>
            <person name="Binder M."/>
            <person name="Bloem J."/>
            <person name="Labutti K."/>
            <person name="Salamov A."/>
            <person name="Andreopoulos B."/>
            <person name="Baker S."/>
            <person name="Barry K."/>
            <person name="Bills G."/>
            <person name="Bluhm B."/>
            <person name="Cannon C."/>
            <person name="Castanera R."/>
            <person name="Culley D."/>
            <person name="Daum C."/>
            <person name="Ezra D."/>
            <person name="Gonzalez J."/>
            <person name="Henrissat B."/>
            <person name="Kuo A."/>
            <person name="Liang C."/>
            <person name="Lipzen A."/>
            <person name="Lutzoni F."/>
            <person name="Magnuson J."/>
            <person name="Mondo S."/>
            <person name="Nolan M."/>
            <person name="Ohm R."/>
            <person name="Pangilinan J."/>
            <person name="Park H.-J."/>
            <person name="Ramirez L."/>
            <person name="Alfaro M."/>
            <person name="Sun H."/>
            <person name="Tritt A."/>
            <person name="Yoshinaga Y."/>
            <person name="Zwiers L.-H."/>
            <person name="Turgeon B."/>
            <person name="Goodwin S."/>
            <person name="Spatafora J."/>
            <person name="Crous P."/>
            <person name="Grigoriev I."/>
        </authorList>
    </citation>
    <scope>NUCLEOTIDE SEQUENCE</scope>
    <source>
        <strain evidence="4">CBS 122368</strain>
    </source>
</reference>